<feature type="compositionally biased region" description="Polar residues" evidence="5">
    <location>
        <begin position="1049"/>
        <end position="1062"/>
    </location>
</feature>
<dbReference type="GO" id="GO:0006888">
    <property type="term" value="P:endoplasmic reticulum to Golgi vesicle-mediated transport"/>
    <property type="evidence" value="ECO:0007669"/>
    <property type="project" value="TreeGrafter"/>
</dbReference>
<dbReference type="SUPFAM" id="SSF46966">
    <property type="entry name" value="Spectrin repeat"/>
    <property type="match status" value="1"/>
</dbReference>
<feature type="coiled-coil region" evidence="4">
    <location>
        <begin position="153"/>
        <end position="180"/>
    </location>
</feature>
<evidence type="ECO:0008006" key="7">
    <source>
        <dbReference type="Google" id="ProtNLM"/>
    </source>
</evidence>
<feature type="compositionally biased region" description="Basic and acidic residues" evidence="5">
    <location>
        <begin position="180"/>
        <end position="191"/>
    </location>
</feature>
<keyword evidence="3 4" id="KW-0175">Coiled coil</keyword>
<feature type="coiled-coil region" evidence="4">
    <location>
        <begin position="383"/>
        <end position="465"/>
    </location>
</feature>
<feature type="coiled-coil region" evidence="4">
    <location>
        <begin position="865"/>
        <end position="957"/>
    </location>
</feature>
<feature type="compositionally biased region" description="Polar residues" evidence="5">
    <location>
        <begin position="197"/>
        <end position="214"/>
    </location>
</feature>
<protein>
    <recommendedName>
        <fullName evidence="7">GRIP domain-containing protein</fullName>
    </recommendedName>
</protein>
<organism evidence="6">
    <name type="scientific">Graphocephala atropunctata</name>
    <dbReference type="NCBI Taxonomy" id="36148"/>
    <lineage>
        <taxon>Eukaryota</taxon>
        <taxon>Metazoa</taxon>
        <taxon>Ecdysozoa</taxon>
        <taxon>Arthropoda</taxon>
        <taxon>Hexapoda</taxon>
        <taxon>Insecta</taxon>
        <taxon>Pterygota</taxon>
        <taxon>Neoptera</taxon>
        <taxon>Paraneoptera</taxon>
        <taxon>Hemiptera</taxon>
        <taxon>Auchenorrhyncha</taxon>
        <taxon>Membracoidea</taxon>
        <taxon>Cicadellidae</taxon>
        <taxon>Cicadellinae</taxon>
        <taxon>Cicadellini</taxon>
        <taxon>Graphocephala</taxon>
    </lineage>
</organism>
<feature type="coiled-coil region" evidence="4">
    <location>
        <begin position="1118"/>
        <end position="1152"/>
    </location>
</feature>
<dbReference type="PANTHER" id="PTHR18921:SF2">
    <property type="entry name" value="THYROID RECEPTOR-INTERACTING PROTEIN 11"/>
    <property type="match status" value="1"/>
</dbReference>
<evidence type="ECO:0000256" key="5">
    <source>
        <dbReference type="SAM" id="MobiDB-lite"/>
    </source>
</evidence>
<evidence type="ECO:0000256" key="3">
    <source>
        <dbReference type="ARBA" id="ARBA00023054"/>
    </source>
</evidence>
<evidence type="ECO:0000313" key="6">
    <source>
        <dbReference type="EMBL" id="JAT15779.1"/>
    </source>
</evidence>
<dbReference type="PANTHER" id="PTHR18921">
    <property type="entry name" value="MYOSIN HEAVY CHAIN - RELATED"/>
    <property type="match status" value="1"/>
</dbReference>
<dbReference type="AlphaFoldDB" id="A0A1B6KWF6"/>
<evidence type="ECO:0000256" key="2">
    <source>
        <dbReference type="ARBA" id="ARBA00023034"/>
    </source>
</evidence>
<keyword evidence="2" id="KW-0333">Golgi apparatus</keyword>
<reference evidence="6" key="1">
    <citation type="submission" date="2015-11" db="EMBL/GenBank/DDBJ databases">
        <title>De novo transcriptome assembly of four potential Pierce s Disease insect vectors from Arizona vineyards.</title>
        <authorList>
            <person name="Tassone E.E."/>
        </authorList>
    </citation>
    <scope>NUCLEOTIDE SEQUENCE</scope>
</reference>
<feature type="compositionally biased region" description="Basic and acidic residues" evidence="5">
    <location>
        <begin position="46"/>
        <end position="58"/>
    </location>
</feature>
<dbReference type="GO" id="GO:0005794">
    <property type="term" value="C:Golgi apparatus"/>
    <property type="evidence" value="ECO:0007669"/>
    <property type="project" value="UniProtKB-SubCell"/>
</dbReference>
<proteinExistence type="predicted"/>
<dbReference type="GO" id="GO:0007030">
    <property type="term" value="P:Golgi organization"/>
    <property type="evidence" value="ECO:0007669"/>
    <property type="project" value="TreeGrafter"/>
</dbReference>
<accession>A0A1B6KWF6</accession>
<gene>
    <name evidence="6" type="ORF">g.30754</name>
</gene>
<feature type="region of interest" description="Disordered" evidence="5">
    <location>
        <begin position="180"/>
        <end position="214"/>
    </location>
</feature>
<feature type="coiled-coil region" evidence="4">
    <location>
        <begin position="490"/>
        <end position="722"/>
    </location>
</feature>
<dbReference type="EMBL" id="GEBQ01024198">
    <property type="protein sequence ID" value="JAT15779.1"/>
    <property type="molecule type" value="Transcribed_RNA"/>
</dbReference>
<dbReference type="GO" id="GO:0031267">
    <property type="term" value="F:small GTPase binding"/>
    <property type="evidence" value="ECO:0007669"/>
    <property type="project" value="TreeGrafter"/>
</dbReference>
<feature type="coiled-coil region" evidence="4">
    <location>
        <begin position="990"/>
        <end position="1017"/>
    </location>
</feature>
<name>A0A1B6KWF6_9HEMI</name>
<feature type="coiled-coil region" evidence="4">
    <location>
        <begin position="215"/>
        <end position="313"/>
    </location>
</feature>
<comment type="subcellular location">
    <subcellularLocation>
        <location evidence="1">Golgi apparatus</location>
    </subcellularLocation>
</comment>
<sequence length="1181" mass="136064">MAWFGEGLSSLKGQISNFTKEIVATNVIGLGSHDTNDSEEISSLPNERKEELPKKESEVLDNISHEEEIARLRDDNARLRKLLSKQAPRDRRVSEEATLECEEVSGNTLLPLVPLDEAGTDSFLGQEQVPRDVKAEEEISTLRSRLRKTFQEKVLMEQSCSRLEREVALLTQQVTEDRQQAQAHADVEARRNAAAHQGTQTESVDGSQPPASADMTSLLQENNRLKQERVQLRTELARMSRAVQDLESQVAVSQDENANLSTGMEELDIQHQEAIEQIMVLKDATQKRYENLLPEFEEMKLKYEEMVKAAEENKNVMHSESQPITDIPSEVKTKILIDLSEEINNMITTDIPDKYYENGKNNASGLETVAAIEKMLSHTMTRIDSSESKIRDLLKELRCKDDEVQEIEEENKTLRMKIEELKEQCDNLPTIAENNEDIEVLESKIITLENEVSVLREVRSNLEVEHSNSRTEIETLIRRLQTAEAMGRNQDNLQTEVSKFKENEQELLKQINDAEQSREEMLSEVSHLQKTLDEQDKTIEDLKQSKLRLEEVTHINNQMQEELAKSKEVETLYLKALEELQQEKSLRLQLEEEKEKLFAELTKLESSEEYSQKQSIELQREQTIRVQLQEENIELNKTVASLQDFDKERIKLIETLQTERNLKRQLEESLNTMHAEIKRLELEESSFKKVSEQQNQDSNTKVKELKALNTCLSQKCVNFEKEIFDLSERLDVLKIETDSKDRKLCEMILEKSVSDKELESIKLAKDSLEKELTEFKTQVFAEKEALLQAFGNTFGELVETTRGGRNLSVGDLHKFMSQVAGKLSSLEEEKCQVRNENSALTENIQRLVSELNDKTECLFKFSAQMETLQAEKHSMEDLLRNLKETVSTGNQTDQPDGPEITQESYEELHKTLVEHEAKCQELEERYQKLLSSSKQSLDHVNDQLRNLHIERQQLIETVQTKHAECVKYHTEIQRLCTELAKVEQQRVAVIGQLQKQLEEKEEQLATLQATSDRQVAALSEQTHTLQNQLDYVSQLLRVTDRQEAEGQPASESPSTKTQTSKNEINENDTRKLEELYETLQQEQLRNKYLQDEVSEQHEKEASLLRELQRLRGHLVSVEENYTQEMVRAEQQVQELNQRLAVAEDRAKSSSTAYTSASIRANQQVESLGSQMRLLSEQKEKL</sequence>
<evidence type="ECO:0000256" key="4">
    <source>
        <dbReference type="SAM" id="Coils"/>
    </source>
</evidence>
<feature type="region of interest" description="Disordered" evidence="5">
    <location>
        <begin position="30"/>
        <end position="58"/>
    </location>
</feature>
<evidence type="ECO:0000256" key="1">
    <source>
        <dbReference type="ARBA" id="ARBA00004555"/>
    </source>
</evidence>
<feature type="region of interest" description="Disordered" evidence="5">
    <location>
        <begin position="1040"/>
        <end position="1070"/>
    </location>
</feature>
<feature type="non-terminal residue" evidence="6">
    <location>
        <position position="1181"/>
    </location>
</feature>